<keyword evidence="6 9" id="KW-0418">Kinase</keyword>
<dbReference type="SMART" id="SM00072">
    <property type="entry name" value="GuKc"/>
    <property type="match status" value="1"/>
</dbReference>
<dbReference type="GO" id="GO:0005829">
    <property type="term" value="C:cytosol"/>
    <property type="evidence" value="ECO:0007669"/>
    <property type="project" value="TreeGrafter"/>
</dbReference>
<dbReference type="GO" id="GO:0004385">
    <property type="term" value="F:GMP kinase activity"/>
    <property type="evidence" value="ECO:0007669"/>
    <property type="project" value="UniProtKB-UniRule"/>
</dbReference>
<dbReference type="Pfam" id="PF00625">
    <property type="entry name" value="Guanylate_kin"/>
    <property type="match status" value="1"/>
</dbReference>
<keyword evidence="9" id="KW-0963">Cytoplasm</keyword>
<dbReference type="PANTHER" id="PTHR23117">
    <property type="entry name" value="GUANYLATE KINASE-RELATED"/>
    <property type="match status" value="1"/>
</dbReference>
<dbReference type="HAMAP" id="MF_00328">
    <property type="entry name" value="Guanylate_kinase"/>
    <property type="match status" value="1"/>
</dbReference>
<dbReference type="Gene3D" id="3.30.63.10">
    <property type="entry name" value="Guanylate Kinase phosphate binding domain"/>
    <property type="match status" value="1"/>
</dbReference>
<dbReference type="Proteomes" id="UP000315889">
    <property type="component" value="Unassembled WGS sequence"/>
</dbReference>
<evidence type="ECO:0000313" key="11">
    <source>
        <dbReference type="EMBL" id="RZO19655.1"/>
    </source>
</evidence>
<name>A0A520MEM4_9GAMM</name>
<evidence type="ECO:0000256" key="6">
    <source>
        <dbReference type="ARBA" id="ARBA00022777"/>
    </source>
</evidence>
<dbReference type="EMBL" id="SHBP01000009">
    <property type="protein sequence ID" value="RZO19655.1"/>
    <property type="molecule type" value="Genomic_DNA"/>
</dbReference>
<evidence type="ECO:0000256" key="9">
    <source>
        <dbReference type="HAMAP-Rule" id="MF_00328"/>
    </source>
</evidence>
<evidence type="ECO:0000256" key="5">
    <source>
        <dbReference type="ARBA" id="ARBA00022741"/>
    </source>
</evidence>
<organism evidence="11 12">
    <name type="scientific">SAR92 clade bacterium</name>
    <dbReference type="NCBI Taxonomy" id="2315479"/>
    <lineage>
        <taxon>Bacteria</taxon>
        <taxon>Pseudomonadati</taxon>
        <taxon>Pseudomonadota</taxon>
        <taxon>Gammaproteobacteria</taxon>
        <taxon>Cellvibrionales</taxon>
        <taxon>Porticoccaceae</taxon>
        <taxon>SAR92 clade</taxon>
    </lineage>
</organism>
<evidence type="ECO:0000313" key="12">
    <source>
        <dbReference type="Proteomes" id="UP000315889"/>
    </source>
</evidence>
<dbReference type="PANTHER" id="PTHR23117:SF13">
    <property type="entry name" value="GUANYLATE KINASE"/>
    <property type="match status" value="1"/>
</dbReference>
<keyword evidence="7 9" id="KW-0067">ATP-binding</keyword>
<comment type="catalytic activity">
    <reaction evidence="9">
        <text>GMP + ATP = GDP + ADP</text>
        <dbReference type="Rhea" id="RHEA:20780"/>
        <dbReference type="ChEBI" id="CHEBI:30616"/>
        <dbReference type="ChEBI" id="CHEBI:58115"/>
        <dbReference type="ChEBI" id="CHEBI:58189"/>
        <dbReference type="ChEBI" id="CHEBI:456216"/>
        <dbReference type="EC" id="2.7.4.8"/>
    </reaction>
</comment>
<dbReference type="AlphaFoldDB" id="A0A520MEM4"/>
<dbReference type="InterPro" id="IPR017665">
    <property type="entry name" value="Guanylate_kinase"/>
</dbReference>
<dbReference type="GO" id="GO:0005524">
    <property type="term" value="F:ATP binding"/>
    <property type="evidence" value="ECO:0007669"/>
    <property type="project" value="UniProtKB-UniRule"/>
</dbReference>
<feature type="domain" description="Guanylate kinase-like" evidence="10">
    <location>
        <begin position="4"/>
        <end position="182"/>
    </location>
</feature>
<accession>A0A520MEM4</accession>
<dbReference type="InterPro" id="IPR027417">
    <property type="entry name" value="P-loop_NTPase"/>
</dbReference>
<dbReference type="PROSITE" id="PS00856">
    <property type="entry name" value="GUANYLATE_KINASE_1"/>
    <property type="match status" value="1"/>
</dbReference>
<gene>
    <name evidence="9" type="primary">gmk</name>
    <name evidence="11" type="ORF">EVB03_07040</name>
</gene>
<dbReference type="EC" id="2.7.4.8" evidence="2 9"/>
<keyword evidence="5 9" id="KW-0547">Nucleotide-binding</keyword>
<evidence type="ECO:0000256" key="7">
    <source>
        <dbReference type="ARBA" id="ARBA00022840"/>
    </source>
</evidence>
<comment type="subcellular location">
    <subcellularLocation>
        <location evidence="9">Cytoplasm</location>
    </subcellularLocation>
</comment>
<comment type="caution">
    <text evidence="11">The sequence shown here is derived from an EMBL/GenBank/DDBJ whole genome shotgun (WGS) entry which is preliminary data.</text>
</comment>
<dbReference type="Gene3D" id="3.40.50.300">
    <property type="entry name" value="P-loop containing nucleotide triphosphate hydrolases"/>
    <property type="match status" value="1"/>
</dbReference>
<evidence type="ECO:0000256" key="4">
    <source>
        <dbReference type="ARBA" id="ARBA00022679"/>
    </source>
</evidence>
<evidence type="ECO:0000256" key="1">
    <source>
        <dbReference type="ARBA" id="ARBA00005790"/>
    </source>
</evidence>
<dbReference type="CDD" id="cd00071">
    <property type="entry name" value="GMPK"/>
    <property type="match status" value="1"/>
</dbReference>
<reference evidence="11 12" key="1">
    <citation type="submission" date="2019-02" db="EMBL/GenBank/DDBJ databases">
        <title>Prokaryotic population dynamics and viral predation in marine succession experiment using metagenomics: the confinement effect.</title>
        <authorList>
            <person name="Haro-Moreno J.M."/>
            <person name="Rodriguez-Valera F."/>
            <person name="Lopez-Perez M."/>
        </authorList>
    </citation>
    <scope>NUCLEOTIDE SEQUENCE [LARGE SCALE GENOMIC DNA]</scope>
    <source>
        <strain evidence="11">MED-G170</strain>
    </source>
</reference>
<evidence type="ECO:0000256" key="8">
    <source>
        <dbReference type="ARBA" id="ARBA00030128"/>
    </source>
</evidence>
<evidence type="ECO:0000256" key="2">
    <source>
        <dbReference type="ARBA" id="ARBA00012961"/>
    </source>
</evidence>
<dbReference type="FunFam" id="3.30.63.10:FF:000002">
    <property type="entry name" value="Guanylate kinase 1"/>
    <property type="match status" value="1"/>
</dbReference>
<keyword evidence="4 9" id="KW-0808">Transferase</keyword>
<dbReference type="NCBIfam" id="TIGR03263">
    <property type="entry name" value="guanyl_kin"/>
    <property type="match status" value="1"/>
</dbReference>
<comment type="function">
    <text evidence="9">Essential for recycling GMP and indirectly, cGMP.</text>
</comment>
<evidence type="ECO:0000256" key="3">
    <source>
        <dbReference type="ARBA" id="ARBA00016296"/>
    </source>
</evidence>
<protein>
    <recommendedName>
        <fullName evidence="3 9">Guanylate kinase</fullName>
        <ecNumber evidence="2 9">2.7.4.8</ecNumber>
    </recommendedName>
    <alternativeName>
        <fullName evidence="8 9">GMP kinase</fullName>
    </alternativeName>
</protein>
<dbReference type="SUPFAM" id="SSF52540">
    <property type="entry name" value="P-loop containing nucleoside triphosphate hydrolases"/>
    <property type="match status" value="1"/>
</dbReference>
<dbReference type="InterPro" id="IPR008145">
    <property type="entry name" value="GK/Ca_channel_bsu"/>
</dbReference>
<dbReference type="PROSITE" id="PS50052">
    <property type="entry name" value="GUANYLATE_KINASE_2"/>
    <property type="match status" value="1"/>
</dbReference>
<dbReference type="InterPro" id="IPR020590">
    <property type="entry name" value="Guanylate_kinase_CS"/>
</dbReference>
<dbReference type="InterPro" id="IPR008144">
    <property type="entry name" value="Guanylate_kin-like_dom"/>
</dbReference>
<feature type="binding site" evidence="9">
    <location>
        <begin position="11"/>
        <end position="18"/>
    </location>
    <ligand>
        <name>ATP</name>
        <dbReference type="ChEBI" id="CHEBI:30616"/>
    </ligand>
</feature>
<comment type="similarity">
    <text evidence="1 9">Belongs to the guanylate kinase family.</text>
</comment>
<proteinExistence type="inferred from homology"/>
<evidence type="ECO:0000259" key="10">
    <source>
        <dbReference type="PROSITE" id="PS50052"/>
    </source>
</evidence>
<sequence length="202" mass="22683">MKKGTLFIISAPSGAGKTSLVSEILERVTNIKASISHTTRKCRPGEMDGINYHFVDEPTFAGMVKKNAFLEYAEVFGNHYGTSQEWVQLTLEEGVDVILEIDWQGAEQVRQHFSKSISIFILPPSIQALEDRLNDRGQDNADVIQHRIAAAKEEMSHYADADYLVVNDDFELARYQLEAIIIAQRCHLDIMSAEPILSDLLS</sequence>